<evidence type="ECO:0000256" key="1">
    <source>
        <dbReference type="ARBA" id="ARBA00004651"/>
    </source>
</evidence>
<gene>
    <name evidence="9" type="ORF">CVO76_14435</name>
</gene>
<dbReference type="InterPro" id="IPR035906">
    <property type="entry name" value="MetI-like_sf"/>
</dbReference>
<name>A0A2L0UHM2_9MICC</name>
<feature type="transmembrane region" description="Helical" evidence="7">
    <location>
        <begin position="266"/>
        <end position="287"/>
    </location>
</feature>
<dbReference type="InterPro" id="IPR050366">
    <property type="entry name" value="BP-dependent_transpt_permease"/>
</dbReference>
<dbReference type="SUPFAM" id="SSF161098">
    <property type="entry name" value="MetI-like"/>
    <property type="match status" value="1"/>
</dbReference>
<evidence type="ECO:0000313" key="9">
    <source>
        <dbReference type="EMBL" id="AUZ88708.1"/>
    </source>
</evidence>
<keyword evidence="3" id="KW-1003">Cell membrane</keyword>
<reference evidence="9 10" key="1">
    <citation type="submission" date="2017-11" db="EMBL/GenBank/DDBJ databases">
        <title>Draft genome of Arthrobacter agilis strain UMCV2, a plant growth-promoting rhizobacterium and biocontrol capacity of phytopathogenic fungi.</title>
        <authorList>
            <person name="Martinez-Camara R."/>
            <person name="Santoyo G."/>
            <person name="Moreno-Hagelsieb G."/>
            <person name="Valencia-Cantero E."/>
        </authorList>
    </citation>
    <scope>NUCLEOTIDE SEQUENCE [LARGE SCALE GENOMIC DNA]</scope>
    <source>
        <strain evidence="9 10">UMCV2</strain>
    </source>
</reference>
<dbReference type="Gene3D" id="1.10.3720.10">
    <property type="entry name" value="MetI-like"/>
    <property type="match status" value="1"/>
</dbReference>
<dbReference type="Pfam" id="PF00528">
    <property type="entry name" value="BPD_transp_1"/>
    <property type="match status" value="1"/>
</dbReference>
<evidence type="ECO:0000256" key="3">
    <source>
        <dbReference type="ARBA" id="ARBA00022475"/>
    </source>
</evidence>
<sequence length="297" mass="31474">MSEQLASQQAPLVTPGDRSVWTTLRKRPLFWICSAALGVLAVIAVLPGPIAGLFGQPDPRACDLSRSAQEPSPTHVFGTDLQGCDIFANVVHGTQTSLFIGLLTTILCLVIAMVLGTIAGYYGGVADRIVSRLTDVFLGFPFLLGAIVVLNSAGTRSALTVSLVLAFFSWPTLSRLVRSSVRTVRGAEYVQAASAMGLTDRRILLGHVVPNSLGPVLAIATTMVGSVIVAESTLTFLGVGLRQPSISWGLQLSTAQSYFQSDPHLLVFPSLFLTVTVLSLITLGDILRDALDPKGRS</sequence>
<accession>A0A2L0UHM2</accession>
<evidence type="ECO:0000256" key="4">
    <source>
        <dbReference type="ARBA" id="ARBA00022692"/>
    </source>
</evidence>
<evidence type="ECO:0000313" key="10">
    <source>
        <dbReference type="Proteomes" id="UP000239187"/>
    </source>
</evidence>
<proteinExistence type="inferred from homology"/>
<dbReference type="GO" id="GO:0055085">
    <property type="term" value="P:transmembrane transport"/>
    <property type="evidence" value="ECO:0007669"/>
    <property type="project" value="InterPro"/>
</dbReference>
<comment type="similarity">
    <text evidence="7">Belongs to the binding-protein-dependent transport system permease family.</text>
</comment>
<organism evidence="9 10">
    <name type="scientific">Arthrobacter agilis</name>
    <dbReference type="NCBI Taxonomy" id="37921"/>
    <lineage>
        <taxon>Bacteria</taxon>
        <taxon>Bacillati</taxon>
        <taxon>Actinomycetota</taxon>
        <taxon>Actinomycetes</taxon>
        <taxon>Micrococcales</taxon>
        <taxon>Micrococcaceae</taxon>
        <taxon>Arthrobacter</taxon>
    </lineage>
</organism>
<dbReference type="PANTHER" id="PTHR43386:SF6">
    <property type="entry name" value="ABC TRANSPORTER PERMEASE PROTEIN"/>
    <property type="match status" value="1"/>
</dbReference>
<evidence type="ECO:0000256" key="2">
    <source>
        <dbReference type="ARBA" id="ARBA00022448"/>
    </source>
</evidence>
<evidence type="ECO:0000256" key="6">
    <source>
        <dbReference type="ARBA" id="ARBA00023136"/>
    </source>
</evidence>
<comment type="subcellular location">
    <subcellularLocation>
        <location evidence="1 7">Cell membrane</location>
        <topology evidence="1 7">Multi-pass membrane protein</topology>
    </subcellularLocation>
</comment>
<feature type="transmembrane region" description="Helical" evidence="7">
    <location>
        <begin position="208"/>
        <end position="230"/>
    </location>
</feature>
<feature type="transmembrane region" description="Helical" evidence="7">
    <location>
        <begin position="28"/>
        <end position="50"/>
    </location>
</feature>
<dbReference type="PROSITE" id="PS50928">
    <property type="entry name" value="ABC_TM1"/>
    <property type="match status" value="1"/>
</dbReference>
<dbReference type="RefSeq" id="WP_208739886.1">
    <property type="nucleotide sequence ID" value="NZ_CP024915.1"/>
</dbReference>
<evidence type="ECO:0000256" key="5">
    <source>
        <dbReference type="ARBA" id="ARBA00022989"/>
    </source>
</evidence>
<keyword evidence="4 7" id="KW-0812">Transmembrane</keyword>
<dbReference type="AlphaFoldDB" id="A0A2L0UHM2"/>
<feature type="transmembrane region" description="Helical" evidence="7">
    <location>
        <begin position="159"/>
        <end position="177"/>
    </location>
</feature>
<evidence type="ECO:0000256" key="7">
    <source>
        <dbReference type="RuleBase" id="RU363032"/>
    </source>
</evidence>
<keyword evidence="5 7" id="KW-1133">Transmembrane helix</keyword>
<dbReference type="Proteomes" id="UP000239187">
    <property type="component" value="Chromosome"/>
</dbReference>
<dbReference type="GO" id="GO:0005886">
    <property type="term" value="C:plasma membrane"/>
    <property type="evidence" value="ECO:0007669"/>
    <property type="project" value="UniProtKB-SubCell"/>
</dbReference>
<dbReference type="CDD" id="cd06261">
    <property type="entry name" value="TM_PBP2"/>
    <property type="match status" value="1"/>
</dbReference>
<feature type="transmembrane region" description="Helical" evidence="7">
    <location>
        <begin position="136"/>
        <end position="153"/>
    </location>
</feature>
<keyword evidence="6 7" id="KW-0472">Membrane</keyword>
<keyword evidence="2 7" id="KW-0813">Transport</keyword>
<feature type="domain" description="ABC transmembrane type-1" evidence="8">
    <location>
        <begin position="94"/>
        <end position="284"/>
    </location>
</feature>
<dbReference type="EMBL" id="CP024915">
    <property type="protein sequence ID" value="AUZ88708.1"/>
    <property type="molecule type" value="Genomic_DNA"/>
</dbReference>
<evidence type="ECO:0000259" key="8">
    <source>
        <dbReference type="PROSITE" id="PS50928"/>
    </source>
</evidence>
<dbReference type="InterPro" id="IPR000515">
    <property type="entry name" value="MetI-like"/>
</dbReference>
<feature type="transmembrane region" description="Helical" evidence="7">
    <location>
        <begin position="98"/>
        <end position="124"/>
    </location>
</feature>
<protein>
    <submittedName>
        <fullName evidence="9">Peptide ABC transporter permease</fullName>
    </submittedName>
</protein>
<dbReference type="PANTHER" id="PTHR43386">
    <property type="entry name" value="OLIGOPEPTIDE TRANSPORT SYSTEM PERMEASE PROTEIN APPC"/>
    <property type="match status" value="1"/>
</dbReference>